<evidence type="ECO:0000313" key="3">
    <source>
        <dbReference type="Proteomes" id="UP000822688"/>
    </source>
</evidence>
<protein>
    <submittedName>
        <fullName evidence="2">Uncharacterized protein</fullName>
    </submittedName>
</protein>
<proteinExistence type="predicted"/>
<reference evidence="2" key="1">
    <citation type="submission" date="2020-06" db="EMBL/GenBank/DDBJ databases">
        <title>WGS assembly of Ceratodon purpureus strain R40.</title>
        <authorList>
            <person name="Carey S.B."/>
            <person name="Jenkins J."/>
            <person name="Shu S."/>
            <person name="Lovell J.T."/>
            <person name="Sreedasyam A."/>
            <person name="Maumus F."/>
            <person name="Tiley G.P."/>
            <person name="Fernandez-Pozo N."/>
            <person name="Barry K."/>
            <person name="Chen C."/>
            <person name="Wang M."/>
            <person name="Lipzen A."/>
            <person name="Daum C."/>
            <person name="Saski C.A."/>
            <person name="Payton A.C."/>
            <person name="Mcbreen J.C."/>
            <person name="Conrad R.E."/>
            <person name="Kollar L.M."/>
            <person name="Olsson S."/>
            <person name="Huttunen S."/>
            <person name="Landis J.B."/>
            <person name="Wickett N.J."/>
            <person name="Johnson M.G."/>
            <person name="Rensing S.A."/>
            <person name="Grimwood J."/>
            <person name="Schmutz J."/>
            <person name="Mcdaniel S.F."/>
        </authorList>
    </citation>
    <scope>NUCLEOTIDE SEQUENCE</scope>
    <source>
        <strain evidence="2">R40</strain>
    </source>
</reference>
<accession>A0A8T0INW9</accession>
<organism evidence="2 3">
    <name type="scientific">Ceratodon purpureus</name>
    <name type="common">Fire moss</name>
    <name type="synonym">Dicranum purpureum</name>
    <dbReference type="NCBI Taxonomy" id="3225"/>
    <lineage>
        <taxon>Eukaryota</taxon>
        <taxon>Viridiplantae</taxon>
        <taxon>Streptophyta</taxon>
        <taxon>Embryophyta</taxon>
        <taxon>Bryophyta</taxon>
        <taxon>Bryophytina</taxon>
        <taxon>Bryopsida</taxon>
        <taxon>Dicranidae</taxon>
        <taxon>Pseudoditrichales</taxon>
        <taxon>Ditrichaceae</taxon>
        <taxon>Ceratodon</taxon>
    </lineage>
</organism>
<gene>
    <name evidence="2" type="ORF">KC19_2G013200</name>
</gene>
<sequence length="139" mass="16109">MSKPCKATPMTGLSLAVHMLHAVVLYFTKRAVHVQLLSDEVALTTTLNSHTCLNSTSSSLPPRSYRSRNRYTILKSRTVISIRVIRFFRNGHHWNLRRQSLLQRILASFCFCRFQFFGLLSCFFLLPLYSLSCILLIRR</sequence>
<dbReference type="AlphaFoldDB" id="A0A8T0INW9"/>
<comment type="caution">
    <text evidence="2">The sequence shown here is derived from an EMBL/GenBank/DDBJ whole genome shotgun (WGS) entry which is preliminary data.</text>
</comment>
<name>A0A8T0INW9_CERPU</name>
<keyword evidence="1" id="KW-1133">Transmembrane helix</keyword>
<dbReference type="Proteomes" id="UP000822688">
    <property type="component" value="Chromosome 2"/>
</dbReference>
<keyword evidence="3" id="KW-1185">Reference proteome</keyword>
<dbReference type="EMBL" id="CM026422">
    <property type="protein sequence ID" value="KAG0585460.1"/>
    <property type="molecule type" value="Genomic_DNA"/>
</dbReference>
<keyword evidence="1" id="KW-0812">Transmembrane</keyword>
<evidence type="ECO:0000313" key="2">
    <source>
        <dbReference type="EMBL" id="KAG0585460.1"/>
    </source>
</evidence>
<feature type="transmembrane region" description="Helical" evidence="1">
    <location>
        <begin position="116"/>
        <end position="137"/>
    </location>
</feature>
<keyword evidence="1" id="KW-0472">Membrane</keyword>
<evidence type="ECO:0000256" key="1">
    <source>
        <dbReference type="SAM" id="Phobius"/>
    </source>
</evidence>